<gene>
    <name evidence="1" type="ORF">RDT67_18930</name>
</gene>
<sequence>MHTQNVNVNSATGASRICEKTTPKFIPSPYEKGVSIREDIFNKQFKVLVRGLATFPNDAVFERNQIEISFYVLTASTITDAVNQVNKVHSENAWQYKDADVLGDTTVLDYLAQYVQITDRNGRAVLGGAIGTKIEWYEPIKTKGDIEDLITKVKRTNYSARDELNAGNLSKADELWLIAEVMTLEIVAPIYREHPEVVQIFDEIYRLECAEFIEEEAQMFATE</sequence>
<organism evidence="1 2">
    <name type="scientific">Serratia fonticola</name>
    <dbReference type="NCBI Taxonomy" id="47917"/>
    <lineage>
        <taxon>Bacteria</taxon>
        <taxon>Pseudomonadati</taxon>
        <taxon>Pseudomonadota</taxon>
        <taxon>Gammaproteobacteria</taxon>
        <taxon>Enterobacterales</taxon>
        <taxon>Yersiniaceae</taxon>
        <taxon>Serratia</taxon>
    </lineage>
</organism>
<proteinExistence type="predicted"/>
<reference evidence="1" key="1">
    <citation type="submission" date="2023-08" db="EMBL/GenBank/DDBJ databases">
        <title>The Comparative Genomic Analysis of Yersiniaceae from Polar Regions.</title>
        <authorList>
            <person name="Goncharov A."/>
            <person name="Aslanov B."/>
            <person name="Kolodzhieva V."/>
            <person name="Azarov D."/>
            <person name="Mochov A."/>
            <person name="Lebedeva E."/>
        </authorList>
    </citation>
    <scope>NUCLEOTIDE SEQUENCE</scope>
    <source>
        <strain evidence="1">Vf</strain>
    </source>
</reference>
<dbReference type="RefSeq" id="WP_309048031.1">
    <property type="nucleotide sequence ID" value="NZ_JAVIGA010000023.1"/>
</dbReference>
<accession>A0AAJ1YHU6</accession>
<evidence type="ECO:0000313" key="2">
    <source>
        <dbReference type="Proteomes" id="UP001224622"/>
    </source>
</evidence>
<dbReference type="Proteomes" id="UP001224622">
    <property type="component" value="Unassembled WGS sequence"/>
</dbReference>
<comment type="caution">
    <text evidence="1">The sequence shown here is derived from an EMBL/GenBank/DDBJ whole genome shotgun (WGS) entry which is preliminary data.</text>
</comment>
<dbReference type="AlphaFoldDB" id="A0AAJ1YHU6"/>
<protein>
    <submittedName>
        <fullName evidence="1">Uncharacterized protein</fullName>
    </submittedName>
</protein>
<name>A0AAJ1YHU6_SERFO</name>
<evidence type="ECO:0000313" key="1">
    <source>
        <dbReference type="EMBL" id="MDQ9128495.1"/>
    </source>
</evidence>
<dbReference type="EMBL" id="JAVIGA010000023">
    <property type="protein sequence ID" value="MDQ9128495.1"/>
    <property type="molecule type" value="Genomic_DNA"/>
</dbReference>